<dbReference type="AlphaFoldDB" id="F5SYG1"/>
<reference evidence="2 3" key="1">
    <citation type="journal article" date="2011" name="J. Bacteriol.">
        <title>Draft genome sequence of Methylophaga aminisulfidivorans MP T.</title>
        <authorList>
            <person name="Han G.H."/>
            <person name="Kim W."/>
            <person name="Chun J."/>
            <person name="Kim S.W."/>
        </authorList>
    </citation>
    <scope>NUCLEOTIDE SEQUENCE [LARGE SCALE GENOMIC DNA]</scope>
    <source>
        <strain evidence="3">MP(T)</strain>
    </source>
</reference>
<evidence type="ECO:0000256" key="1">
    <source>
        <dbReference type="SAM" id="Phobius"/>
    </source>
</evidence>
<name>F5SYG1_9GAMM</name>
<gene>
    <name evidence="2" type="ORF">MAMP_00630</name>
</gene>
<keyword evidence="1" id="KW-0812">Transmembrane</keyword>
<dbReference type="STRING" id="1026882.MAMP_00630"/>
<keyword evidence="1" id="KW-0472">Membrane</keyword>
<dbReference type="Proteomes" id="UP000003544">
    <property type="component" value="Unassembled WGS sequence"/>
</dbReference>
<feature type="transmembrane region" description="Helical" evidence="1">
    <location>
        <begin position="6"/>
        <end position="30"/>
    </location>
</feature>
<evidence type="ECO:0000313" key="3">
    <source>
        <dbReference type="Proteomes" id="UP000003544"/>
    </source>
</evidence>
<evidence type="ECO:0000313" key="2">
    <source>
        <dbReference type="EMBL" id="EGL54229.1"/>
    </source>
</evidence>
<comment type="caution">
    <text evidence="2">The sequence shown here is derived from an EMBL/GenBank/DDBJ whole genome shotgun (WGS) entry which is preliminary data.</text>
</comment>
<keyword evidence="3" id="KW-1185">Reference proteome</keyword>
<proteinExistence type="predicted"/>
<organism evidence="2 3">
    <name type="scientific">Methylophaga aminisulfidivorans MP</name>
    <dbReference type="NCBI Taxonomy" id="1026882"/>
    <lineage>
        <taxon>Bacteria</taxon>
        <taxon>Pseudomonadati</taxon>
        <taxon>Pseudomonadota</taxon>
        <taxon>Gammaproteobacteria</taxon>
        <taxon>Thiotrichales</taxon>
        <taxon>Piscirickettsiaceae</taxon>
        <taxon>Methylophaga</taxon>
    </lineage>
</organism>
<accession>F5SYG1</accession>
<sequence>MLVISSMQAVAGVFMLMVWVMLLLVLFPYVGAWKSLRRTR</sequence>
<protein>
    <submittedName>
        <fullName evidence="2">Uncharacterized protein</fullName>
    </submittedName>
</protein>
<dbReference type="EMBL" id="AFIG01000001">
    <property type="protein sequence ID" value="EGL54229.1"/>
    <property type="molecule type" value="Genomic_DNA"/>
</dbReference>
<keyword evidence="1" id="KW-1133">Transmembrane helix</keyword>